<sequence>QRNEENECGGDSSGLTNDDYYHGLSITVRYNQARLHEAQGRSDLAEEIYKSILLRHPSYIECYLRLGCIARDRGQIRDASIWFKEALDVDQDNPDAWTLIGLLHLNKNEVEQAQKKFDRIIRQPAYRADAFARICLGNIWLTTLHHPIKDKDKRKRHQILIILRFDCKLTDIMLKIFEILAREQLLCHIMKLFSSMPTRE</sequence>
<organism evidence="1 2">
    <name type="scientific">Schistosoma mattheei</name>
    <dbReference type="NCBI Taxonomy" id="31246"/>
    <lineage>
        <taxon>Eukaryota</taxon>
        <taxon>Metazoa</taxon>
        <taxon>Spiralia</taxon>
        <taxon>Lophotrochozoa</taxon>
        <taxon>Platyhelminthes</taxon>
        <taxon>Trematoda</taxon>
        <taxon>Digenea</taxon>
        <taxon>Strigeidida</taxon>
        <taxon>Schistosomatoidea</taxon>
        <taxon>Schistosomatidae</taxon>
        <taxon>Schistosoma</taxon>
    </lineage>
</organism>
<dbReference type="SMART" id="SM00028">
    <property type="entry name" value="TPR"/>
    <property type="match status" value="3"/>
</dbReference>
<name>A0A183NHV0_9TREM</name>
<dbReference type="Proteomes" id="UP000269396">
    <property type="component" value="Unassembled WGS sequence"/>
</dbReference>
<gene>
    <name evidence="1" type="ORF">SMTD_LOCUS1686</name>
</gene>
<dbReference type="InterPro" id="IPR031101">
    <property type="entry name" value="Ctr9"/>
</dbReference>
<dbReference type="PANTHER" id="PTHR14027:SF2">
    <property type="entry name" value="RNA POLYMERASE-ASSOCIATED PROTEIN CTR9 HOMOLOG"/>
    <property type="match status" value="1"/>
</dbReference>
<dbReference type="GO" id="GO:0000993">
    <property type="term" value="F:RNA polymerase II complex binding"/>
    <property type="evidence" value="ECO:0007669"/>
    <property type="project" value="TreeGrafter"/>
</dbReference>
<dbReference type="PROSITE" id="PS50005">
    <property type="entry name" value="TPR"/>
    <property type="match status" value="1"/>
</dbReference>
<dbReference type="STRING" id="31246.A0A183NHV0"/>
<protein>
    <submittedName>
        <fullName evidence="1">Uncharacterized protein</fullName>
    </submittedName>
</protein>
<dbReference type="Pfam" id="PF14559">
    <property type="entry name" value="TPR_19"/>
    <property type="match status" value="1"/>
</dbReference>
<dbReference type="InterPro" id="IPR011990">
    <property type="entry name" value="TPR-like_helical_dom_sf"/>
</dbReference>
<accession>A0A183NHV0</accession>
<evidence type="ECO:0000313" key="1">
    <source>
        <dbReference type="EMBL" id="VDO80470.1"/>
    </source>
</evidence>
<dbReference type="AlphaFoldDB" id="A0A183NHV0"/>
<dbReference type="GO" id="GO:0006368">
    <property type="term" value="P:transcription elongation by RNA polymerase II"/>
    <property type="evidence" value="ECO:0007669"/>
    <property type="project" value="TreeGrafter"/>
</dbReference>
<dbReference type="GO" id="GO:0006355">
    <property type="term" value="P:regulation of DNA-templated transcription"/>
    <property type="evidence" value="ECO:0007669"/>
    <property type="project" value="InterPro"/>
</dbReference>
<feature type="non-terminal residue" evidence="1">
    <location>
        <position position="1"/>
    </location>
</feature>
<reference evidence="1 2" key="1">
    <citation type="submission" date="2018-11" db="EMBL/GenBank/DDBJ databases">
        <authorList>
            <consortium name="Pathogen Informatics"/>
        </authorList>
    </citation>
    <scope>NUCLEOTIDE SEQUENCE [LARGE SCALE GENOMIC DNA]</scope>
    <source>
        <strain>Denwood</strain>
        <strain evidence="2">Zambia</strain>
    </source>
</reference>
<dbReference type="InterPro" id="IPR019734">
    <property type="entry name" value="TPR_rpt"/>
</dbReference>
<dbReference type="GO" id="GO:0016593">
    <property type="term" value="C:Cdc73/Paf1 complex"/>
    <property type="evidence" value="ECO:0007669"/>
    <property type="project" value="TreeGrafter"/>
</dbReference>
<dbReference type="EMBL" id="UZAL01001970">
    <property type="protein sequence ID" value="VDO80470.1"/>
    <property type="molecule type" value="Genomic_DNA"/>
</dbReference>
<dbReference type="PANTHER" id="PTHR14027">
    <property type="entry name" value="RNA POLYMERASE-ASSOCIATED PROTEIN CTR9"/>
    <property type="match status" value="1"/>
</dbReference>
<dbReference type="SUPFAM" id="SSF48452">
    <property type="entry name" value="TPR-like"/>
    <property type="match status" value="1"/>
</dbReference>
<dbReference type="Gene3D" id="1.25.40.10">
    <property type="entry name" value="Tetratricopeptide repeat domain"/>
    <property type="match status" value="1"/>
</dbReference>
<evidence type="ECO:0000313" key="2">
    <source>
        <dbReference type="Proteomes" id="UP000269396"/>
    </source>
</evidence>
<keyword evidence="2" id="KW-1185">Reference proteome</keyword>
<proteinExistence type="predicted"/>